<dbReference type="PANTHER" id="PTHR24559">
    <property type="entry name" value="TRANSPOSON TY3-I GAG-POL POLYPROTEIN"/>
    <property type="match status" value="1"/>
</dbReference>
<dbReference type="InterPro" id="IPR043128">
    <property type="entry name" value="Rev_trsase/Diguanyl_cyclase"/>
</dbReference>
<accession>A0AAF0PRZ1</accession>
<dbReference type="Pfam" id="PF00078">
    <property type="entry name" value="RVT_1"/>
    <property type="match status" value="1"/>
</dbReference>
<evidence type="ECO:0000259" key="1">
    <source>
        <dbReference type="Pfam" id="PF00078"/>
    </source>
</evidence>
<dbReference type="EMBL" id="CP133612">
    <property type="protein sequence ID" value="WMV10019.1"/>
    <property type="molecule type" value="Genomic_DNA"/>
</dbReference>
<protein>
    <recommendedName>
        <fullName evidence="1">Reverse transcriptase domain-containing protein</fullName>
    </recommendedName>
</protein>
<evidence type="ECO:0000313" key="2">
    <source>
        <dbReference type="EMBL" id="WMV10019.1"/>
    </source>
</evidence>
<dbReference type="InterPro" id="IPR043502">
    <property type="entry name" value="DNA/RNA_pol_sf"/>
</dbReference>
<gene>
    <name evidence="2" type="ORF">MTR67_003404</name>
</gene>
<dbReference type="InterPro" id="IPR000477">
    <property type="entry name" value="RT_dom"/>
</dbReference>
<dbReference type="SUPFAM" id="SSF56672">
    <property type="entry name" value="DNA/RNA polymerases"/>
    <property type="match status" value="1"/>
</dbReference>
<reference evidence="2" key="1">
    <citation type="submission" date="2023-08" db="EMBL/GenBank/DDBJ databases">
        <title>A de novo genome assembly of Solanum verrucosum Schlechtendal, a Mexican diploid species geographically isolated from the other diploid A-genome species in potato relatives.</title>
        <authorList>
            <person name="Hosaka K."/>
        </authorList>
    </citation>
    <scope>NUCLEOTIDE SEQUENCE</scope>
    <source>
        <tissue evidence="2">Young leaves</tissue>
    </source>
</reference>
<evidence type="ECO:0000313" key="3">
    <source>
        <dbReference type="Proteomes" id="UP001234989"/>
    </source>
</evidence>
<dbReference type="PANTHER" id="PTHR24559:SF444">
    <property type="entry name" value="REVERSE TRANSCRIPTASE DOMAIN-CONTAINING PROTEIN"/>
    <property type="match status" value="1"/>
</dbReference>
<name>A0AAF0PRZ1_SOLVR</name>
<organism evidence="2 3">
    <name type="scientific">Solanum verrucosum</name>
    <dbReference type="NCBI Taxonomy" id="315347"/>
    <lineage>
        <taxon>Eukaryota</taxon>
        <taxon>Viridiplantae</taxon>
        <taxon>Streptophyta</taxon>
        <taxon>Embryophyta</taxon>
        <taxon>Tracheophyta</taxon>
        <taxon>Spermatophyta</taxon>
        <taxon>Magnoliopsida</taxon>
        <taxon>eudicotyledons</taxon>
        <taxon>Gunneridae</taxon>
        <taxon>Pentapetalae</taxon>
        <taxon>asterids</taxon>
        <taxon>lamiids</taxon>
        <taxon>Solanales</taxon>
        <taxon>Solanaceae</taxon>
        <taxon>Solanoideae</taxon>
        <taxon>Solaneae</taxon>
        <taxon>Solanum</taxon>
    </lineage>
</organism>
<feature type="domain" description="Reverse transcriptase" evidence="1">
    <location>
        <begin position="3"/>
        <end position="50"/>
    </location>
</feature>
<dbReference type="Gene3D" id="3.30.70.270">
    <property type="match status" value="1"/>
</dbReference>
<proteinExistence type="predicted"/>
<keyword evidence="3" id="KW-1185">Reference proteome</keyword>
<dbReference type="AlphaFoldDB" id="A0AAF0PRZ1"/>
<dbReference type="Proteomes" id="UP001234989">
    <property type="component" value="Chromosome 1"/>
</dbReference>
<sequence length="165" mass="18985">MELMNEVFPPYLDSFLVVFIDDILVYSKTEEDYDRHLRIVLHRLREEKLYAKFSIVWLGGVLIQKGKDNVVADALSRKTSIMGIIAAISSEKRPLARDVQRLTNSLVRLQISEGTSGLIAFTDDRYSIVEHIREHLFDYEKLCLIRDKVMRGEAKEVVLDSDGVL</sequence>
<dbReference type="InterPro" id="IPR053134">
    <property type="entry name" value="RNA-dir_DNA_polymerase"/>
</dbReference>